<dbReference type="Proteomes" id="UP001310594">
    <property type="component" value="Unassembled WGS sequence"/>
</dbReference>
<dbReference type="AlphaFoldDB" id="A0AAN7ZZR1"/>
<feature type="domain" description="Cwf19-like C-terminal" evidence="4">
    <location>
        <begin position="410"/>
        <end position="537"/>
    </location>
</feature>
<dbReference type="EMBL" id="JAVRQU010000022">
    <property type="protein sequence ID" value="KAK5691226.1"/>
    <property type="molecule type" value="Genomic_DNA"/>
</dbReference>
<feature type="region of interest" description="Disordered" evidence="2">
    <location>
        <begin position="100"/>
        <end position="119"/>
    </location>
</feature>
<comment type="similarity">
    <text evidence="1">Belongs to the CWF19 family.</text>
</comment>
<feature type="compositionally biased region" description="Basic residues" evidence="2">
    <location>
        <begin position="24"/>
        <end position="34"/>
    </location>
</feature>
<dbReference type="Pfam" id="PF04676">
    <property type="entry name" value="CwfJ_C_2"/>
    <property type="match status" value="1"/>
</dbReference>
<reference evidence="5" key="1">
    <citation type="submission" date="2023-08" db="EMBL/GenBank/DDBJ databases">
        <title>Black Yeasts Isolated from many extreme environments.</title>
        <authorList>
            <person name="Coleine C."/>
            <person name="Stajich J.E."/>
            <person name="Selbmann L."/>
        </authorList>
    </citation>
    <scope>NUCLEOTIDE SEQUENCE</scope>
    <source>
        <strain evidence="5">CCFEE 5810</strain>
    </source>
</reference>
<dbReference type="Pfam" id="PF04677">
    <property type="entry name" value="CwfJ_C_1"/>
    <property type="match status" value="1"/>
</dbReference>
<dbReference type="InterPro" id="IPR006768">
    <property type="entry name" value="Cwf19-like_C_dom-1"/>
</dbReference>
<evidence type="ECO:0000256" key="2">
    <source>
        <dbReference type="SAM" id="MobiDB-lite"/>
    </source>
</evidence>
<sequence>MALEDFEKSLATSSHEPKREDRERKHRHHHRSKRPREEDGGERRHKRRRSPKLEEKKVEEDEDGWVEKEVLPVAKEEMVQTKRDAWMQEPSAMDIEFTQSRRAKAEDAKSQFVGSKQTHDFKVDVHQDLKNDFEDDEDDGGVDDEPAQHEVDYTFGDAGSSWRMTKLAAVYRQAEEGKKSVDDVALERYGDLRDFDDAREESRELDRRKMYGKDYVGVIQPSGEFFEERKLAAGLHRERQQQHDEDVGELPQGEIVPEPAHTPAPTPLDMAALNRLKAVAMKARLKNAPNAAQLEAEYELAASATQPSSVTLNTMDSRNLAGGRTGEVTAISGKRALERGTVVENEDMSIADMVKQEKRSRGTGGGKEFADRIAKDGKFKDDLEYMDDNAQNLSKRVLKSDTQLRNTSIEDYQKTQAALQNCPLCYHEETDPPLPPTAPVVSLATRTYLTLPTEPEIGRGGAVIVPVQHRKNLLECDDDEWEEMRNFQKSLTRYYASLDRGVVFYENAAHPGKNHHAALFAVPLPWELAETAPAYFKEAVLAGDELWGQHKPLIDTLALSRDPSKNYGRFAFRKALAKEMPYFHVWFSVDGGIGHVVEDQGRWPKGDLFAREVLGGMLDVGPQVIKRQGRWVKGDSGMGKRVEGFRKRWGEFDWTRALLEG</sequence>
<evidence type="ECO:0000259" key="3">
    <source>
        <dbReference type="Pfam" id="PF04676"/>
    </source>
</evidence>
<accession>A0AAN7ZZR1</accession>
<evidence type="ECO:0000256" key="1">
    <source>
        <dbReference type="ARBA" id="ARBA00006795"/>
    </source>
</evidence>
<dbReference type="GO" id="GO:0071014">
    <property type="term" value="C:post-mRNA release spliceosomal complex"/>
    <property type="evidence" value="ECO:0007669"/>
    <property type="project" value="TreeGrafter"/>
</dbReference>
<evidence type="ECO:0000313" key="5">
    <source>
        <dbReference type="EMBL" id="KAK5691226.1"/>
    </source>
</evidence>
<organism evidence="5 6">
    <name type="scientific">Elasticomyces elasticus</name>
    <dbReference type="NCBI Taxonomy" id="574655"/>
    <lineage>
        <taxon>Eukaryota</taxon>
        <taxon>Fungi</taxon>
        <taxon>Dikarya</taxon>
        <taxon>Ascomycota</taxon>
        <taxon>Pezizomycotina</taxon>
        <taxon>Dothideomycetes</taxon>
        <taxon>Dothideomycetidae</taxon>
        <taxon>Mycosphaerellales</taxon>
        <taxon>Teratosphaeriaceae</taxon>
        <taxon>Elasticomyces</taxon>
    </lineage>
</organism>
<evidence type="ECO:0000259" key="4">
    <source>
        <dbReference type="Pfam" id="PF04677"/>
    </source>
</evidence>
<feature type="compositionally biased region" description="Basic and acidic residues" evidence="2">
    <location>
        <begin position="51"/>
        <end position="67"/>
    </location>
</feature>
<dbReference type="PANTHER" id="PTHR12072">
    <property type="entry name" value="CWF19, CELL CYCLE CONTROL PROTEIN"/>
    <property type="match status" value="1"/>
</dbReference>
<comment type="caution">
    <text evidence="5">The sequence shown here is derived from an EMBL/GenBank/DDBJ whole genome shotgun (WGS) entry which is preliminary data.</text>
</comment>
<dbReference type="InterPro" id="IPR040194">
    <property type="entry name" value="Cwf19-like"/>
</dbReference>
<protein>
    <submittedName>
        <fullName evidence="5">Pre-mRNA-splicing factor cwf19</fullName>
    </submittedName>
</protein>
<dbReference type="GO" id="GO:0000398">
    <property type="term" value="P:mRNA splicing, via spliceosome"/>
    <property type="evidence" value="ECO:0007669"/>
    <property type="project" value="TreeGrafter"/>
</dbReference>
<evidence type="ECO:0000313" key="6">
    <source>
        <dbReference type="Proteomes" id="UP001310594"/>
    </source>
</evidence>
<proteinExistence type="inferred from homology"/>
<name>A0AAN7ZZR1_9PEZI</name>
<gene>
    <name evidence="5" type="primary">cwf19</name>
    <name evidence="5" type="ORF">LTR97_011878</name>
</gene>
<dbReference type="PANTHER" id="PTHR12072:SF5">
    <property type="entry name" value="CWF19-LIKE PROTEIN 2"/>
    <property type="match status" value="1"/>
</dbReference>
<dbReference type="InterPro" id="IPR006767">
    <property type="entry name" value="Cwf19-like_C_dom-2"/>
</dbReference>
<feature type="region of interest" description="Disordered" evidence="2">
    <location>
        <begin position="1"/>
        <end position="67"/>
    </location>
</feature>
<feature type="domain" description="Cwf19-like protein C-terminal" evidence="3">
    <location>
        <begin position="547"/>
        <end position="655"/>
    </location>
</feature>